<dbReference type="EMBL" id="CP037423">
    <property type="protein sequence ID" value="QDV42259.1"/>
    <property type="molecule type" value="Genomic_DNA"/>
</dbReference>
<dbReference type="Proteomes" id="UP000319004">
    <property type="component" value="Chromosome"/>
</dbReference>
<gene>
    <name evidence="4" type="ORF">Enr13x_21040</name>
</gene>
<sequence length="281" mass="31604" precursor="true">MSRISLILVCAIMGSCASHVDAETPPPTVGMPERIEQVVLPGPELQVRPLEDRHAPFVLRIVAVYPHGTDHRYDFEYYALEPGEYNLSDYLQRTDGTTPDDLPEIIVEYQSILPEGQVFPTSLGPTKIRRFGGYRMWAAIATIVWVAGLFALMFVGRKPKLEKREAKQETLSPADRLRPLIRAARRRTLPAEERASLERAVMAFWRDELDLGNLPPAELSQQLKTHPDAGPMLRGLEMWLHAPGSDPSVDLDELLRPIEDRLDAQPQPTAASQSPRDDLRT</sequence>
<feature type="compositionally biased region" description="Basic and acidic residues" evidence="1">
    <location>
        <begin position="253"/>
        <end position="263"/>
    </location>
</feature>
<dbReference type="RefSeq" id="WP_145385918.1">
    <property type="nucleotide sequence ID" value="NZ_CP037423.1"/>
</dbReference>
<evidence type="ECO:0000256" key="1">
    <source>
        <dbReference type="SAM" id="MobiDB-lite"/>
    </source>
</evidence>
<reference evidence="4 5" key="1">
    <citation type="submission" date="2019-03" db="EMBL/GenBank/DDBJ databases">
        <title>Deep-cultivation of Planctomycetes and their phenomic and genomic characterization uncovers novel biology.</title>
        <authorList>
            <person name="Wiegand S."/>
            <person name="Jogler M."/>
            <person name="Boedeker C."/>
            <person name="Pinto D."/>
            <person name="Vollmers J."/>
            <person name="Rivas-Marin E."/>
            <person name="Kohn T."/>
            <person name="Peeters S.H."/>
            <person name="Heuer A."/>
            <person name="Rast P."/>
            <person name="Oberbeckmann S."/>
            <person name="Bunk B."/>
            <person name="Jeske O."/>
            <person name="Meyerdierks A."/>
            <person name="Storesund J.E."/>
            <person name="Kallscheuer N."/>
            <person name="Luecker S."/>
            <person name="Lage O.M."/>
            <person name="Pohl T."/>
            <person name="Merkel B.J."/>
            <person name="Hornburger P."/>
            <person name="Mueller R.-W."/>
            <person name="Bruemmer F."/>
            <person name="Labrenz M."/>
            <person name="Spormann A.M."/>
            <person name="Op den Camp H."/>
            <person name="Overmann J."/>
            <person name="Amann R."/>
            <person name="Jetten M.S.M."/>
            <person name="Mascher T."/>
            <person name="Medema M.H."/>
            <person name="Devos D.P."/>
            <person name="Kaster A.-K."/>
            <person name="Ovreas L."/>
            <person name="Rohde M."/>
            <person name="Galperin M.Y."/>
            <person name="Jogler C."/>
        </authorList>
    </citation>
    <scope>NUCLEOTIDE SEQUENCE [LARGE SCALE GENOMIC DNA]</scope>
    <source>
        <strain evidence="4 5">Enr13</strain>
    </source>
</reference>
<evidence type="ECO:0008006" key="6">
    <source>
        <dbReference type="Google" id="ProtNLM"/>
    </source>
</evidence>
<dbReference type="OrthoDB" id="287102at2"/>
<keyword evidence="3" id="KW-0732">Signal</keyword>
<accession>A0A518HN80</accession>
<feature type="region of interest" description="Disordered" evidence="1">
    <location>
        <begin position="250"/>
        <end position="281"/>
    </location>
</feature>
<protein>
    <recommendedName>
        <fullName evidence="6">Protein BatD</fullName>
    </recommendedName>
</protein>
<proteinExistence type="predicted"/>
<evidence type="ECO:0000313" key="5">
    <source>
        <dbReference type="Proteomes" id="UP000319004"/>
    </source>
</evidence>
<keyword evidence="5" id="KW-1185">Reference proteome</keyword>
<name>A0A518HN80_9BACT</name>
<evidence type="ECO:0000313" key="4">
    <source>
        <dbReference type="EMBL" id="QDV42259.1"/>
    </source>
</evidence>
<evidence type="ECO:0000256" key="2">
    <source>
        <dbReference type="SAM" id="Phobius"/>
    </source>
</evidence>
<dbReference type="AlphaFoldDB" id="A0A518HN80"/>
<dbReference type="PROSITE" id="PS51257">
    <property type="entry name" value="PROKAR_LIPOPROTEIN"/>
    <property type="match status" value="1"/>
</dbReference>
<feature type="transmembrane region" description="Helical" evidence="2">
    <location>
        <begin position="136"/>
        <end position="155"/>
    </location>
</feature>
<feature type="signal peptide" evidence="3">
    <location>
        <begin position="1"/>
        <end position="22"/>
    </location>
</feature>
<evidence type="ECO:0000256" key="3">
    <source>
        <dbReference type="SAM" id="SignalP"/>
    </source>
</evidence>
<feature type="chain" id="PRO_5021756233" description="Protein BatD" evidence="3">
    <location>
        <begin position="23"/>
        <end position="281"/>
    </location>
</feature>
<keyword evidence="2" id="KW-0472">Membrane</keyword>
<keyword evidence="2" id="KW-1133">Transmembrane helix</keyword>
<dbReference type="KEGG" id="snep:Enr13x_21040"/>
<organism evidence="4 5">
    <name type="scientific">Stieleria neptunia</name>
    <dbReference type="NCBI Taxonomy" id="2527979"/>
    <lineage>
        <taxon>Bacteria</taxon>
        <taxon>Pseudomonadati</taxon>
        <taxon>Planctomycetota</taxon>
        <taxon>Planctomycetia</taxon>
        <taxon>Pirellulales</taxon>
        <taxon>Pirellulaceae</taxon>
        <taxon>Stieleria</taxon>
    </lineage>
</organism>
<keyword evidence="2" id="KW-0812">Transmembrane</keyword>